<feature type="compositionally biased region" description="Acidic residues" evidence="3">
    <location>
        <begin position="25"/>
        <end position="34"/>
    </location>
</feature>
<keyword evidence="6" id="KW-1185">Reference proteome</keyword>
<comment type="caution">
    <text evidence="5">The sequence shown here is derived from an EMBL/GenBank/DDBJ whole genome shotgun (WGS) entry which is preliminary data.</text>
</comment>
<proteinExistence type="inferred from homology"/>
<dbReference type="InterPro" id="IPR024337">
    <property type="entry name" value="tRNA_splic_suSen54"/>
</dbReference>
<gene>
    <name evidence="5" type="ORF">MIND_00061600</name>
</gene>
<sequence>MDDSLEQPDAKPPVVNVNTDAHEEGGDDSDDDGDVVLDWTKLVTARPVIPRRGEKEFEPQPGGGSGLQVHVLDRARNAMFDAIRATRTISSKVVSYTMWHPQISRAHVVLARGTHYNTLGHSVPRPIQTDDGIQKTQKRLELLPEEALYLIERGSAFCWKETDLDVTEVDGAEPVLGAPMSVHQAYTEMIGSQDLTLERYQVYAYLKRLGYVVTRTTPPNPEYPIPPPFDLSPLNKKIMPIWDRIRAFCPSWITRLFVGQFDWWRPLRLSKWSFSGRNYSTMFDGLRFLRSGHSIPLLVPKTAPAIGLPTRSSPYHIFFNVHKPATSYRKTSPCPPDYQIVVVNARTTPMPSLRELTELFDVSPELPPPLPRQRRPGKATFQPGPVAPPPSWTKRLQDWLRNKPPKYVPPPRKPHPFMVMKSGKKTVIVAVVDAGNIGFFRFGQGAFEEMPLV</sequence>
<dbReference type="GO" id="GO:0000214">
    <property type="term" value="C:tRNA-intron endonuclease complex"/>
    <property type="evidence" value="ECO:0007669"/>
    <property type="project" value="TreeGrafter"/>
</dbReference>
<feature type="region of interest" description="Disordered" evidence="3">
    <location>
        <begin position="364"/>
        <end position="392"/>
    </location>
</feature>
<keyword evidence="2" id="KW-0819">tRNA processing</keyword>
<evidence type="ECO:0000259" key="4">
    <source>
        <dbReference type="Pfam" id="PF12928"/>
    </source>
</evidence>
<comment type="similarity">
    <text evidence="1">Belongs to the SEN54 family.</text>
</comment>
<dbReference type="PANTHER" id="PTHR21027">
    <property type="entry name" value="TRNA-SPLICING ENDONUCLEASE SUBUNIT SEN54"/>
    <property type="match status" value="1"/>
</dbReference>
<dbReference type="GeneID" id="59340096"/>
<dbReference type="InterPro" id="IPR024336">
    <property type="entry name" value="tRNA_splic_suSen54_N"/>
</dbReference>
<evidence type="ECO:0000256" key="3">
    <source>
        <dbReference type="SAM" id="MobiDB-lite"/>
    </source>
</evidence>
<name>A0A8H6WF48_9AGAR</name>
<dbReference type="OrthoDB" id="408683at2759"/>
<feature type="domain" description="tRNA-splicing endonuclease subunit Sen54 N-terminal" evidence="4">
    <location>
        <begin position="80"/>
        <end position="159"/>
    </location>
</feature>
<reference evidence="5" key="1">
    <citation type="submission" date="2020-05" db="EMBL/GenBank/DDBJ databases">
        <title>Mycena genomes resolve the evolution of fungal bioluminescence.</title>
        <authorList>
            <person name="Tsai I.J."/>
        </authorList>
    </citation>
    <scope>NUCLEOTIDE SEQUENCE</scope>
    <source>
        <strain evidence="5">171206Taipei</strain>
    </source>
</reference>
<organism evidence="5 6">
    <name type="scientific">Mycena indigotica</name>
    <dbReference type="NCBI Taxonomy" id="2126181"/>
    <lineage>
        <taxon>Eukaryota</taxon>
        <taxon>Fungi</taxon>
        <taxon>Dikarya</taxon>
        <taxon>Basidiomycota</taxon>
        <taxon>Agaricomycotina</taxon>
        <taxon>Agaricomycetes</taxon>
        <taxon>Agaricomycetidae</taxon>
        <taxon>Agaricales</taxon>
        <taxon>Marasmiineae</taxon>
        <taxon>Mycenaceae</taxon>
        <taxon>Mycena</taxon>
    </lineage>
</organism>
<dbReference type="Pfam" id="PF12928">
    <property type="entry name" value="tRNA_int_end_N2"/>
    <property type="match status" value="1"/>
</dbReference>
<accession>A0A8H6WF48</accession>
<evidence type="ECO:0000256" key="1">
    <source>
        <dbReference type="ARBA" id="ARBA00005736"/>
    </source>
</evidence>
<dbReference type="Proteomes" id="UP000636479">
    <property type="component" value="Unassembled WGS sequence"/>
</dbReference>
<dbReference type="PANTHER" id="PTHR21027:SF1">
    <property type="entry name" value="TRNA-SPLICING ENDONUCLEASE SUBUNIT SEN54"/>
    <property type="match status" value="1"/>
</dbReference>
<evidence type="ECO:0000313" key="6">
    <source>
        <dbReference type="Proteomes" id="UP000636479"/>
    </source>
</evidence>
<dbReference type="AlphaFoldDB" id="A0A8H6WF48"/>
<evidence type="ECO:0000313" key="5">
    <source>
        <dbReference type="EMBL" id="KAF7315467.1"/>
    </source>
</evidence>
<protein>
    <submittedName>
        <fullName evidence="5">tRNA-int-end-N2 domain-containing protein</fullName>
    </submittedName>
</protein>
<evidence type="ECO:0000256" key="2">
    <source>
        <dbReference type="ARBA" id="ARBA00022694"/>
    </source>
</evidence>
<feature type="region of interest" description="Disordered" evidence="3">
    <location>
        <begin position="1"/>
        <end position="34"/>
    </location>
</feature>
<dbReference type="GO" id="GO:0000379">
    <property type="term" value="P:tRNA-type intron splice site recognition and cleavage"/>
    <property type="evidence" value="ECO:0007669"/>
    <property type="project" value="TreeGrafter"/>
</dbReference>
<dbReference type="EMBL" id="JACAZF010000001">
    <property type="protein sequence ID" value="KAF7315467.1"/>
    <property type="molecule type" value="Genomic_DNA"/>
</dbReference>
<dbReference type="RefSeq" id="XP_037225490.1">
    <property type="nucleotide sequence ID" value="XM_037357580.1"/>
</dbReference>